<gene>
    <name evidence="6" type="ORF">A6J80_12465</name>
</gene>
<dbReference type="RefSeq" id="WP_105291524.1">
    <property type="nucleotide sequence ID" value="NZ_CAWMZI010000001.1"/>
</dbReference>
<dbReference type="InterPro" id="IPR006665">
    <property type="entry name" value="OmpA-like"/>
</dbReference>
<dbReference type="GO" id="GO:0009279">
    <property type="term" value="C:cell outer membrane"/>
    <property type="evidence" value="ECO:0007669"/>
    <property type="project" value="UniProtKB-SubCell"/>
</dbReference>
<dbReference type="Proteomes" id="UP000191257">
    <property type="component" value="Chromosome"/>
</dbReference>
<dbReference type="InterPro" id="IPR036737">
    <property type="entry name" value="OmpA-like_sf"/>
</dbReference>
<sequence length="705" mass="72644">MANPERRRGRAVAAASLIALAAAGGLSYLAAREAADFIETRSAADVAQAMAGGGFDWARVSTDGLIVRLTGTAPDEVQRFRAKSRAEAVVQPGRVVDDIEVAARAALEPPDFGIELLRNDDGVSVLGLLPRAQDRAALVAGLRRATGGKPVSDLVETADYPVPPGWDDALAFGLRATQLAPRAKVSVAPGRVVVRAVTDSAGARADLEAALNRARPQGVALDLDVTAPRPVIAPFTLRFVKDMAGARFDACAADSETARDAILTAGTRAGIAGTPRCTLGLGAPSPDWAQAAVAGIQAVDALGAGAVTLSDADVALFAPASVPAAEFDRAAGRLQAALPEGFALTAEHEKAALPQGPAEFLATVNAGTVSLRGRVADARMREAVESLARARFGDVDSALRLDDDLPEGWTLRAIAALEAMGGLDRGRATVSPDLIRITGVAGSQTASDNAAARLAERLGAGARYELAIRYDRRLDPVLGLPSGVECVDGLNAAMRESEIGFEPSRSVIAGDPSPTLDRIAAIMADCAEYRIELGGHTDAQGSEELNAELSRARAQAVFEAMRAHGVDVSNMTVRGYGESRPVADNDTEAGREANRRIEFTLLADEPVVREPPAPARTVAGVTDAPEVVRARAEQAALAAATGALAPVLRPDPAPALPPAIAAASEPALAAVQGAISLQVIDALTVPAIEAAFPDNGEAHGEGAAE</sequence>
<dbReference type="InterPro" id="IPR050330">
    <property type="entry name" value="Bact_OuterMem_StrucFunc"/>
</dbReference>
<dbReference type="InterPro" id="IPR007055">
    <property type="entry name" value="BON_dom"/>
</dbReference>
<proteinExistence type="predicted"/>
<dbReference type="Gene3D" id="3.30.1330.60">
    <property type="entry name" value="OmpA-like domain"/>
    <property type="match status" value="1"/>
</dbReference>
<accession>A0A1V0GTD3</accession>
<keyword evidence="6" id="KW-0966">Cell projection</keyword>
<dbReference type="AlphaFoldDB" id="A0A1V0GTD3"/>
<dbReference type="Gene3D" id="3.40.1520.20">
    <property type="match status" value="3"/>
</dbReference>
<feature type="domain" description="OmpA-like" evidence="5">
    <location>
        <begin position="488"/>
        <end position="605"/>
    </location>
</feature>
<evidence type="ECO:0000313" key="7">
    <source>
        <dbReference type="Proteomes" id="UP000191257"/>
    </source>
</evidence>
<keyword evidence="6" id="KW-0282">Flagellum</keyword>
<dbReference type="EMBL" id="CP020442">
    <property type="protein sequence ID" value="ARC37082.2"/>
    <property type="molecule type" value="Genomic_DNA"/>
</dbReference>
<dbReference type="PROSITE" id="PS51123">
    <property type="entry name" value="OMPA_2"/>
    <property type="match status" value="1"/>
</dbReference>
<evidence type="ECO:0000313" key="6">
    <source>
        <dbReference type="EMBL" id="ARC37082.2"/>
    </source>
</evidence>
<keyword evidence="6" id="KW-0969">Cilium</keyword>
<dbReference type="Pfam" id="PF04972">
    <property type="entry name" value="BON"/>
    <property type="match status" value="1"/>
</dbReference>
<dbReference type="eggNOG" id="COG2885">
    <property type="taxonomic scope" value="Bacteria"/>
</dbReference>
<protein>
    <submittedName>
        <fullName evidence="6">Flagellar motor protein MotB</fullName>
    </submittedName>
</protein>
<evidence type="ECO:0000256" key="2">
    <source>
        <dbReference type="ARBA" id="ARBA00023136"/>
    </source>
</evidence>
<keyword evidence="3" id="KW-0998">Cell outer membrane</keyword>
<dbReference type="CDD" id="cd07185">
    <property type="entry name" value="OmpA_C-like"/>
    <property type="match status" value="1"/>
</dbReference>
<reference evidence="6" key="1">
    <citation type="submission" date="2017-12" db="EMBL/GenBank/DDBJ databases">
        <title>FDA dAtabase for Regulatory Grade micrObial Sequences (FDA-ARGOS): Supporting development and validation of Infectious Disease Dx tests.</title>
        <authorList>
            <person name="Campos J."/>
            <person name="Goldberg B."/>
            <person name="Tallon L."/>
            <person name="Sadzewicz L."/>
            <person name="Sengamalay N."/>
            <person name="Ott S."/>
            <person name="Godinez A."/>
            <person name="Nagaraj S."/>
            <person name="Vyas G."/>
            <person name="Aluvathingal J."/>
            <person name="Nadendla S."/>
            <person name="Geyer C."/>
            <person name="Nandy P."/>
            <person name="Hobson J."/>
            <person name="Sichtig H."/>
        </authorList>
    </citation>
    <scope>NUCLEOTIDE SEQUENCE</scope>
    <source>
        <strain evidence="6">FDAARGOS_252</strain>
    </source>
</reference>
<evidence type="ECO:0000256" key="4">
    <source>
        <dbReference type="PROSITE-ProRule" id="PRU00473"/>
    </source>
</evidence>
<organism evidence="6 7">
    <name type="scientific">Paracoccus yeei</name>
    <dbReference type="NCBI Taxonomy" id="147645"/>
    <lineage>
        <taxon>Bacteria</taxon>
        <taxon>Pseudomonadati</taxon>
        <taxon>Pseudomonadota</taxon>
        <taxon>Alphaproteobacteria</taxon>
        <taxon>Rhodobacterales</taxon>
        <taxon>Paracoccaceae</taxon>
        <taxon>Paracoccus</taxon>
    </lineage>
</organism>
<evidence type="ECO:0000256" key="3">
    <source>
        <dbReference type="ARBA" id="ARBA00023237"/>
    </source>
</evidence>
<evidence type="ECO:0000259" key="5">
    <source>
        <dbReference type="PROSITE" id="PS51123"/>
    </source>
</evidence>
<dbReference type="PRINTS" id="PR01021">
    <property type="entry name" value="OMPADOMAIN"/>
</dbReference>
<evidence type="ECO:0000256" key="1">
    <source>
        <dbReference type="ARBA" id="ARBA00004442"/>
    </source>
</evidence>
<dbReference type="PANTHER" id="PTHR30329">
    <property type="entry name" value="STATOR ELEMENT OF FLAGELLAR MOTOR COMPLEX"/>
    <property type="match status" value="1"/>
</dbReference>
<dbReference type="InterPro" id="IPR006664">
    <property type="entry name" value="OMP_bac"/>
</dbReference>
<dbReference type="SUPFAM" id="SSF103088">
    <property type="entry name" value="OmpA-like"/>
    <property type="match status" value="1"/>
</dbReference>
<comment type="subcellular location">
    <subcellularLocation>
        <location evidence="1">Cell outer membrane</location>
    </subcellularLocation>
</comment>
<dbReference type="PANTHER" id="PTHR30329:SF21">
    <property type="entry name" value="LIPOPROTEIN YIAD-RELATED"/>
    <property type="match status" value="1"/>
</dbReference>
<dbReference type="KEGG" id="pye:A6J80_12465"/>
<dbReference type="STRING" id="147645.A6J80_12465"/>
<name>A0A1V0GTD3_9RHOB</name>
<keyword evidence="2 4" id="KW-0472">Membrane</keyword>
<keyword evidence="7" id="KW-1185">Reference proteome</keyword>
<dbReference type="Pfam" id="PF00691">
    <property type="entry name" value="OmpA"/>
    <property type="match status" value="1"/>
</dbReference>